<accession>A0A2D0N9N7</accession>
<evidence type="ECO:0000313" key="11">
    <source>
        <dbReference type="Proteomes" id="UP000223913"/>
    </source>
</evidence>
<evidence type="ECO:0000259" key="9">
    <source>
        <dbReference type="Pfam" id="PF02224"/>
    </source>
</evidence>
<evidence type="ECO:0000256" key="7">
    <source>
        <dbReference type="ARBA" id="ARBA00048478"/>
    </source>
</evidence>
<evidence type="ECO:0000256" key="4">
    <source>
        <dbReference type="ARBA" id="ARBA00022777"/>
    </source>
</evidence>
<dbReference type="SUPFAM" id="SSF52540">
    <property type="entry name" value="P-loop containing nucleoside triphosphate hydrolases"/>
    <property type="match status" value="1"/>
</dbReference>
<comment type="similarity">
    <text evidence="1 8">Belongs to the cytidylate kinase family. Type 1 subfamily.</text>
</comment>
<dbReference type="CDD" id="cd02020">
    <property type="entry name" value="CMPK"/>
    <property type="match status" value="1"/>
</dbReference>
<comment type="subcellular location">
    <subcellularLocation>
        <location evidence="8">Cytoplasm</location>
    </subcellularLocation>
</comment>
<dbReference type="OrthoDB" id="9807434at2"/>
<keyword evidence="2 8" id="KW-0808">Transferase</keyword>
<dbReference type="EC" id="2.7.4.25" evidence="8"/>
<comment type="catalytic activity">
    <reaction evidence="7 8">
        <text>CMP + ATP = CDP + ADP</text>
        <dbReference type="Rhea" id="RHEA:11600"/>
        <dbReference type="ChEBI" id="CHEBI:30616"/>
        <dbReference type="ChEBI" id="CHEBI:58069"/>
        <dbReference type="ChEBI" id="CHEBI:60377"/>
        <dbReference type="ChEBI" id="CHEBI:456216"/>
        <dbReference type="EC" id="2.7.4.25"/>
    </reaction>
</comment>
<dbReference type="InterPro" id="IPR003136">
    <property type="entry name" value="Cytidylate_kin"/>
</dbReference>
<evidence type="ECO:0000256" key="1">
    <source>
        <dbReference type="ARBA" id="ARBA00009427"/>
    </source>
</evidence>
<dbReference type="AlphaFoldDB" id="A0A2D0N9N7"/>
<dbReference type="Gene3D" id="3.40.50.300">
    <property type="entry name" value="P-loop containing nucleotide triphosphate hydrolases"/>
    <property type="match status" value="1"/>
</dbReference>
<evidence type="ECO:0000256" key="8">
    <source>
        <dbReference type="HAMAP-Rule" id="MF_00238"/>
    </source>
</evidence>
<dbReference type="GO" id="GO:0005829">
    <property type="term" value="C:cytosol"/>
    <property type="evidence" value="ECO:0007669"/>
    <property type="project" value="TreeGrafter"/>
</dbReference>
<organism evidence="10 11">
    <name type="scientific">Flavilitoribacter nigricans (strain ATCC 23147 / DSM 23189 / NBRC 102662 / NCIMB 1420 / SS-2)</name>
    <name type="common">Lewinella nigricans</name>
    <dbReference type="NCBI Taxonomy" id="1122177"/>
    <lineage>
        <taxon>Bacteria</taxon>
        <taxon>Pseudomonadati</taxon>
        <taxon>Bacteroidota</taxon>
        <taxon>Saprospiria</taxon>
        <taxon>Saprospirales</taxon>
        <taxon>Lewinellaceae</taxon>
        <taxon>Flavilitoribacter</taxon>
    </lineage>
</organism>
<keyword evidence="11" id="KW-1185">Reference proteome</keyword>
<sequence length="227" mass="25370">MKKINIAIDGYSSCGKSTLAKAMAEKLHYIYVDSGAMYRAVTLYFLENKVDLEDDAAVADALDRIDIRFERGPEGIETYLNGRSVESEIREMRVSSMVSPVAAISKVRRAMVRQQQKMGEQRGVVMDGRDIGTVVFPDAELKIFLTADPAERARRRYEELKAKGSSASMEEIKSNLLERDHIDSNREDSPLRQAVDAVVIDNTHLTQEGQLKLALELAESRIEAGSE</sequence>
<dbReference type="NCBIfam" id="TIGR00017">
    <property type="entry name" value="cmk"/>
    <property type="match status" value="1"/>
</dbReference>
<evidence type="ECO:0000256" key="3">
    <source>
        <dbReference type="ARBA" id="ARBA00022741"/>
    </source>
</evidence>
<dbReference type="PANTHER" id="PTHR21299:SF2">
    <property type="entry name" value="CYTIDYLATE KINASE"/>
    <property type="match status" value="1"/>
</dbReference>
<evidence type="ECO:0000313" key="10">
    <source>
        <dbReference type="EMBL" id="PHN05086.1"/>
    </source>
</evidence>
<keyword evidence="5 8" id="KW-0067">ATP-binding</keyword>
<dbReference type="Pfam" id="PF02224">
    <property type="entry name" value="Cytidylate_kin"/>
    <property type="match status" value="1"/>
</dbReference>
<keyword evidence="8" id="KW-0963">Cytoplasm</keyword>
<dbReference type="GO" id="GO:0036430">
    <property type="term" value="F:CMP kinase activity"/>
    <property type="evidence" value="ECO:0007669"/>
    <property type="project" value="RHEA"/>
</dbReference>
<gene>
    <name evidence="8" type="primary">cmk</name>
    <name evidence="10" type="ORF">CRP01_18860</name>
</gene>
<proteinExistence type="inferred from homology"/>
<dbReference type="GO" id="GO:0005524">
    <property type="term" value="F:ATP binding"/>
    <property type="evidence" value="ECO:0007669"/>
    <property type="project" value="UniProtKB-UniRule"/>
</dbReference>
<feature type="binding site" evidence="8">
    <location>
        <begin position="10"/>
        <end position="18"/>
    </location>
    <ligand>
        <name>ATP</name>
        <dbReference type="ChEBI" id="CHEBI:30616"/>
    </ligand>
</feature>
<dbReference type="GO" id="GO:0015949">
    <property type="term" value="P:nucleobase-containing small molecule interconversion"/>
    <property type="evidence" value="ECO:0007669"/>
    <property type="project" value="TreeGrafter"/>
</dbReference>
<evidence type="ECO:0000256" key="6">
    <source>
        <dbReference type="ARBA" id="ARBA00047615"/>
    </source>
</evidence>
<keyword evidence="3 8" id="KW-0547">Nucleotide-binding</keyword>
<evidence type="ECO:0000256" key="2">
    <source>
        <dbReference type="ARBA" id="ARBA00022679"/>
    </source>
</evidence>
<dbReference type="GO" id="GO:0006220">
    <property type="term" value="P:pyrimidine nucleotide metabolic process"/>
    <property type="evidence" value="ECO:0007669"/>
    <property type="project" value="UniProtKB-UniRule"/>
</dbReference>
<dbReference type="RefSeq" id="WP_099151633.1">
    <property type="nucleotide sequence ID" value="NZ_PDUD01000023.1"/>
</dbReference>
<dbReference type="PANTHER" id="PTHR21299">
    <property type="entry name" value="CYTIDYLATE KINASE/PANTOATE-BETA-ALANINE LIGASE"/>
    <property type="match status" value="1"/>
</dbReference>
<comment type="catalytic activity">
    <reaction evidence="6 8">
        <text>dCMP + ATP = dCDP + ADP</text>
        <dbReference type="Rhea" id="RHEA:25094"/>
        <dbReference type="ChEBI" id="CHEBI:30616"/>
        <dbReference type="ChEBI" id="CHEBI:57566"/>
        <dbReference type="ChEBI" id="CHEBI:58593"/>
        <dbReference type="ChEBI" id="CHEBI:456216"/>
        <dbReference type="EC" id="2.7.4.25"/>
    </reaction>
</comment>
<dbReference type="HAMAP" id="MF_00238">
    <property type="entry name" value="Cytidyl_kinase_type1"/>
    <property type="match status" value="1"/>
</dbReference>
<dbReference type="EMBL" id="PDUD01000023">
    <property type="protein sequence ID" value="PHN05086.1"/>
    <property type="molecule type" value="Genomic_DNA"/>
</dbReference>
<protein>
    <recommendedName>
        <fullName evidence="8">Cytidylate kinase</fullName>
        <shortName evidence="8">CK</shortName>
        <ecNumber evidence="8">2.7.4.25</ecNumber>
    </recommendedName>
    <alternativeName>
        <fullName evidence="8">Cytidine monophosphate kinase</fullName>
        <shortName evidence="8">CMP kinase</shortName>
    </alternativeName>
</protein>
<feature type="domain" description="Cytidylate kinase" evidence="9">
    <location>
        <begin position="6"/>
        <end position="216"/>
    </location>
</feature>
<dbReference type="InterPro" id="IPR011994">
    <property type="entry name" value="Cytidylate_kinase_dom"/>
</dbReference>
<name>A0A2D0N9N7_FLAN2</name>
<keyword evidence="4 8" id="KW-0418">Kinase</keyword>
<dbReference type="GO" id="GO:0036431">
    <property type="term" value="F:dCMP kinase activity"/>
    <property type="evidence" value="ECO:0007669"/>
    <property type="project" value="InterPro"/>
</dbReference>
<dbReference type="InterPro" id="IPR027417">
    <property type="entry name" value="P-loop_NTPase"/>
</dbReference>
<evidence type="ECO:0000256" key="5">
    <source>
        <dbReference type="ARBA" id="ARBA00022840"/>
    </source>
</evidence>
<dbReference type="Proteomes" id="UP000223913">
    <property type="component" value="Unassembled WGS sequence"/>
</dbReference>
<reference evidence="10 11" key="1">
    <citation type="submission" date="2017-10" db="EMBL/GenBank/DDBJ databases">
        <title>The draft genome sequence of Lewinella nigricans NBRC 102662.</title>
        <authorList>
            <person name="Wang K."/>
        </authorList>
    </citation>
    <scope>NUCLEOTIDE SEQUENCE [LARGE SCALE GENOMIC DNA]</scope>
    <source>
        <strain evidence="10 11">NBRC 102662</strain>
    </source>
</reference>
<comment type="caution">
    <text evidence="10">The sequence shown here is derived from an EMBL/GenBank/DDBJ whole genome shotgun (WGS) entry which is preliminary data.</text>
</comment>